<feature type="signal peptide" evidence="1">
    <location>
        <begin position="1"/>
        <end position="24"/>
    </location>
</feature>
<dbReference type="OrthoDB" id="103227at2"/>
<organism evidence="2 3">
    <name type="scientific">Kribbella rubisoli</name>
    <dbReference type="NCBI Taxonomy" id="3075929"/>
    <lineage>
        <taxon>Bacteria</taxon>
        <taxon>Bacillati</taxon>
        <taxon>Actinomycetota</taxon>
        <taxon>Actinomycetes</taxon>
        <taxon>Propionibacteriales</taxon>
        <taxon>Kribbellaceae</taxon>
        <taxon>Kribbella</taxon>
    </lineage>
</organism>
<dbReference type="InterPro" id="IPR052559">
    <property type="entry name" value="V-haloperoxidase"/>
</dbReference>
<dbReference type="InterPro" id="IPR036938">
    <property type="entry name" value="PAP2/HPO_sf"/>
</dbReference>
<name>A0A4Q7VXL3_9ACTN</name>
<protein>
    <submittedName>
        <fullName evidence="2">PAP2 superfamily protein</fullName>
    </submittedName>
</protein>
<comment type="caution">
    <text evidence="2">The sequence shown here is derived from an EMBL/GenBank/DDBJ whole genome shotgun (WGS) entry which is preliminary data.</text>
</comment>
<evidence type="ECO:0000256" key="1">
    <source>
        <dbReference type="SAM" id="SignalP"/>
    </source>
</evidence>
<accession>A0A4Q7VXL3</accession>
<dbReference type="EMBL" id="SHKR01000019">
    <property type="protein sequence ID" value="RZU01471.1"/>
    <property type="molecule type" value="Genomic_DNA"/>
</dbReference>
<sequence>MRLKAWRLLVVVLTTGLISPALVAAPSQAGGVRAGPAVIIQWNTIAGRTIYAENASPVPVGSLYYGFVSLAVYDAVVAIEGRYQPYLKQPKVRAKASSEAAAATAAYEVLRYYFPASAANLATDYTASLGAIPDGRAKTRGTEVGRHAAQTLIQERADDGRGANIQLTVTPAPGVWRPTPDALAPMLAPWLGFVVPLALRSPTQFRLPGPDRITSKAYARDFAEVKAMGALVGSARTLAQTETAVFWNANAVLQYQAALRGQVTARGMDIVDSARAFALLSTSVADALIACWRAKYDYAYWRPITAVRLADTDGNPATQADPNWMSLLQTPPYPDYVSGHASITGAASGTFSYLFGARSLDLDIPALVSTASRHFDSAAALDAETMNARIWLGFHFRKAMTDANRLGHRTASWTIGHEFRPRHH</sequence>
<dbReference type="CDD" id="cd03398">
    <property type="entry name" value="PAP2_haloperoxidase"/>
    <property type="match status" value="1"/>
</dbReference>
<evidence type="ECO:0000313" key="2">
    <source>
        <dbReference type="EMBL" id="RZU01471.1"/>
    </source>
</evidence>
<gene>
    <name evidence="2" type="ORF">EV645_8303</name>
</gene>
<proteinExistence type="predicted"/>
<keyword evidence="3" id="KW-1185">Reference proteome</keyword>
<dbReference type="Proteomes" id="UP000292027">
    <property type="component" value="Unassembled WGS sequence"/>
</dbReference>
<dbReference type="PANTHER" id="PTHR34599">
    <property type="entry name" value="PEROXIDASE-RELATED"/>
    <property type="match status" value="1"/>
</dbReference>
<evidence type="ECO:0000313" key="3">
    <source>
        <dbReference type="Proteomes" id="UP000292027"/>
    </source>
</evidence>
<dbReference type="AlphaFoldDB" id="A0A4Q7VXL3"/>
<reference evidence="2 3" key="1">
    <citation type="journal article" date="2015" name="Stand. Genomic Sci.">
        <title>Genomic Encyclopedia of Bacterial and Archaeal Type Strains, Phase III: the genomes of soil and plant-associated and newly described type strains.</title>
        <authorList>
            <person name="Whitman W.B."/>
            <person name="Woyke T."/>
            <person name="Klenk H.P."/>
            <person name="Zhou Y."/>
            <person name="Lilburn T.G."/>
            <person name="Beck B.J."/>
            <person name="De Vos P."/>
            <person name="Vandamme P."/>
            <person name="Eisen J.A."/>
            <person name="Garrity G."/>
            <person name="Hugenholtz P."/>
            <person name="Kyrpides N.C."/>
        </authorList>
    </citation>
    <scope>NUCLEOTIDE SEQUENCE [LARGE SCALE GENOMIC DNA]</scope>
    <source>
        <strain evidence="2 3">VKM Ac-2540</strain>
    </source>
</reference>
<dbReference type="SUPFAM" id="SSF48317">
    <property type="entry name" value="Acid phosphatase/Vanadium-dependent haloperoxidase"/>
    <property type="match status" value="1"/>
</dbReference>
<keyword evidence="1" id="KW-0732">Signal</keyword>
<dbReference type="RefSeq" id="WP_130450651.1">
    <property type="nucleotide sequence ID" value="NZ_SHKR01000019.1"/>
</dbReference>
<dbReference type="Gene3D" id="1.10.606.20">
    <property type="match status" value="1"/>
</dbReference>
<feature type="chain" id="PRO_5020621759" evidence="1">
    <location>
        <begin position="25"/>
        <end position="424"/>
    </location>
</feature>
<dbReference type="PANTHER" id="PTHR34599:SF1">
    <property type="entry name" value="PHOSPHATIDIC ACID PHOSPHATASE TYPE 2_HALOPEROXIDASE DOMAIN-CONTAINING PROTEIN"/>
    <property type="match status" value="1"/>
</dbReference>